<proteinExistence type="predicted"/>
<dbReference type="InterPro" id="IPR012808">
    <property type="entry name" value="CHP02453"/>
</dbReference>
<accession>A0ABS9V0R7</accession>
<reference evidence="1" key="1">
    <citation type="submission" date="2022-03" db="EMBL/GenBank/DDBJ databases">
        <title>De novo assembled genomes of Belliella spp. (Cyclobacteriaceae) strains.</title>
        <authorList>
            <person name="Szabo A."/>
            <person name="Korponai K."/>
            <person name="Felfoldi T."/>
        </authorList>
    </citation>
    <scope>NUCLEOTIDE SEQUENCE</scope>
    <source>
        <strain evidence="1">DSM 111904</strain>
    </source>
</reference>
<comment type="caution">
    <text evidence="1">The sequence shown here is derived from an EMBL/GenBank/DDBJ whole genome shotgun (WGS) entry which is preliminary data.</text>
</comment>
<dbReference type="NCBIfam" id="TIGR02453">
    <property type="entry name" value="TIGR02453 family protein"/>
    <property type="match status" value="1"/>
</dbReference>
<protein>
    <submittedName>
        <fullName evidence="1">DUF2461 domain-containing protein</fullName>
    </submittedName>
</protein>
<dbReference type="PANTHER" id="PTHR36452:SF1">
    <property type="entry name" value="DUF2461 DOMAIN-CONTAINING PROTEIN"/>
    <property type="match status" value="1"/>
</dbReference>
<keyword evidence="2" id="KW-1185">Reference proteome</keyword>
<evidence type="ECO:0000313" key="2">
    <source>
        <dbReference type="Proteomes" id="UP001165489"/>
    </source>
</evidence>
<dbReference type="EMBL" id="JAKZGP010000026">
    <property type="protein sequence ID" value="MCH7409939.1"/>
    <property type="molecule type" value="Genomic_DNA"/>
</dbReference>
<dbReference type="Proteomes" id="UP001165489">
    <property type="component" value="Unassembled WGS sequence"/>
</dbReference>
<dbReference type="PANTHER" id="PTHR36452">
    <property type="entry name" value="CHROMOSOME 12, WHOLE GENOME SHOTGUN SEQUENCE"/>
    <property type="match status" value="1"/>
</dbReference>
<sequence>MGKQYLEFLKDLAENNSKEWMDENRDRYLLVKDRFLREVGEMLEEIKVWEPGMLNLKAKDCVFRQNRDVRFSQNKAPYKTNLAAYFAVGGKKSEGPGYYVHIQPGSSFIAGGIWMPPADVLKKIRQEIDYSGDQLLAILENPNFKNWFTGIEGDQLKTSPRDYEIDHPHIELLRFKSFIVSTPLSDQEIKSGKFKEKALSAFKIMKPFHDFLHQAIEDVDSGDGIL</sequence>
<dbReference type="InterPro" id="IPR015996">
    <property type="entry name" value="UCP028451"/>
</dbReference>
<evidence type="ECO:0000313" key="1">
    <source>
        <dbReference type="EMBL" id="MCH7409939.1"/>
    </source>
</evidence>
<name>A0ABS9V0R7_9BACT</name>
<dbReference type="PIRSF" id="PIRSF028451">
    <property type="entry name" value="UCP028451"/>
    <property type="match status" value="1"/>
</dbReference>
<gene>
    <name evidence="1" type="ORF">MM239_11090</name>
</gene>
<organism evidence="1 2">
    <name type="scientific">Belliella filtrata</name>
    <dbReference type="NCBI Taxonomy" id="2923435"/>
    <lineage>
        <taxon>Bacteria</taxon>
        <taxon>Pseudomonadati</taxon>
        <taxon>Bacteroidota</taxon>
        <taxon>Cytophagia</taxon>
        <taxon>Cytophagales</taxon>
        <taxon>Cyclobacteriaceae</taxon>
        <taxon>Belliella</taxon>
    </lineage>
</organism>
<dbReference type="Pfam" id="PF09365">
    <property type="entry name" value="DUF2461"/>
    <property type="match status" value="1"/>
</dbReference>
<dbReference type="RefSeq" id="WP_241348309.1">
    <property type="nucleotide sequence ID" value="NZ_JAKZGP010000026.1"/>
</dbReference>